<keyword evidence="3" id="KW-1185">Reference proteome</keyword>
<gene>
    <name evidence="2" type="ORF">FQ775_21680</name>
</gene>
<dbReference type="OrthoDB" id="9808398at2"/>
<dbReference type="GO" id="GO:0016787">
    <property type="term" value="F:hydrolase activity"/>
    <property type="evidence" value="ECO:0007669"/>
    <property type="project" value="UniProtKB-KW"/>
</dbReference>
<proteinExistence type="predicted"/>
<dbReference type="PANTHER" id="PTHR43194:SF2">
    <property type="entry name" value="PEROXISOMAL MEMBRANE PROTEIN LPX1"/>
    <property type="match status" value="1"/>
</dbReference>
<dbReference type="Gene3D" id="3.40.50.1820">
    <property type="entry name" value="alpha/beta hydrolase"/>
    <property type="match status" value="1"/>
</dbReference>
<name>A0A5B8L443_9HYPH</name>
<evidence type="ECO:0000313" key="2">
    <source>
        <dbReference type="EMBL" id="QDZ02771.1"/>
    </source>
</evidence>
<dbReference type="InterPro" id="IPR029058">
    <property type="entry name" value="AB_hydrolase_fold"/>
</dbReference>
<dbReference type="SUPFAM" id="SSF53474">
    <property type="entry name" value="alpha/beta-Hydrolases"/>
    <property type="match status" value="1"/>
</dbReference>
<dbReference type="Proteomes" id="UP000321389">
    <property type="component" value="Chromosome"/>
</dbReference>
<dbReference type="PANTHER" id="PTHR43194">
    <property type="entry name" value="HYDROLASE ALPHA/BETA FOLD FAMILY"/>
    <property type="match status" value="1"/>
</dbReference>
<dbReference type="EMBL" id="CP042301">
    <property type="protein sequence ID" value="QDZ02771.1"/>
    <property type="molecule type" value="Genomic_DNA"/>
</dbReference>
<protein>
    <submittedName>
        <fullName evidence="2">Alpha/beta hydrolase</fullName>
    </submittedName>
</protein>
<keyword evidence="2" id="KW-0378">Hydrolase</keyword>
<dbReference type="KEGG" id="niy:FQ775_21680"/>
<dbReference type="InterPro" id="IPR050228">
    <property type="entry name" value="Carboxylesterase_BioH"/>
</dbReference>
<evidence type="ECO:0000259" key="1">
    <source>
        <dbReference type="Pfam" id="PF12146"/>
    </source>
</evidence>
<feature type="domain" description="Serine aminopeptidase S33" evidence="1">
    <location>
        <begin position="82"/>
        <end position="290"/>
    </location>
</feature>
<evidence type="ECO:0000313" key="3">
    <source>
        <dbReference type="Proteomes" id="UP000321389"/>
    </source>
</evidence>
<reference evidence="2" key="1">
    <citation type="submission" date="2020-04" db="EMBL/GenBank/DDBJ databases">
        <title>Nitratireductor sp. nov. isolated from mangrove soil.</title>
        <authorList>
            <person name="Ye Y."/>
        </authorList>
    </citation>
    <scope>NUCLEOTIDE SEQUENCE</scope>
    <source>
        <strain evidence="2">SY7</strain>
    </source>
</reference>
<organism evidence="2 3">
    <name type="scientific">Nitratireductor mangrovi</name>
    <dbReference type="NCBI Taxonomy" id="2599600"/>
    <lineage>
        <taxon>Bacteria</taxon>
        <taxon>Pseudomonadati</taxon>
        <taxon>Pseudomonadota</taxon>
        <taxon>Alphaproteobacteria</taxon>
        <taxon>Hyphomicrobiales</taxon>
        <taxon>Phyllobacteriaceae</taxon>
        <taxon>Nitratireductor</taxon>
    </lineage>
</organism>
<dbReference type="InterPro" id="IPR022742">
    <property type="entry name" value="Hydrolase_4"/>
</dbReference>
<dbReference type="AlphaFoldDB" id="A0A5B8L443"/>
<accession>A0A5B8L443</accession>
<dbReference type="RefSeq" id="WP_146301406.1">
    <property type="nucleotide sequence ID" value="NZ_CP042301.2"/>
</dbReference>
<sequence length="338" mass="35569">MIARIIALIVAILAAFAAVVVGLVAFSRPPEQPQPAADESLDFSAAISQDLAGLPEPTSWTARDGTALVYRRYDREGTGGRVVILVHGSGWHGMQFHAMASALARRGLATVIVPDLRGHGRDPERRGDVDHIGQLEEDLADLIGHLRALGLDGHMVLGGHSSGGGLVIRFAGGPFGKIADGFLLMAPFLKYDAPTTRPNSGGWARPATPRIIGLSILNGLGIAGFNHLPVISFAMPRSVLDGPLGATATTRYSHRMNVSFAPRTDFGADLAAMTAPFLLVAGAKDEAFIAEAYEVTIAEHTDAGSYRVLPGISHLGIVTDPAAINAVATWLATLPRND</sequence>
<dbReference type="Pfam" id="PF12146">
    <property type="entry name" value="Hydrolase_4"/>
    <property type="match status" value="1"/>
</dbReference>